<evidence type="ECO:0000313" key="1">
    <source>
        <dbReference type="EMBL" id="MBJ6724570.1"/>
    </source>
</evidence>
<dbReference type="Proteomes" id="UP000636888">
    <property type="component" value="Unassembled WGS sequence"/>
</dbReference>
<sequence>MALPELVKRSVETKLQRYCEQKVPSDVPLRILYTLRGNSVTIIESRPHYCENDRWVEVPVAQFRFSPEQRLWSLYWADRNLRWHPYEGLDPDPKIETLLQEIDRDPTCIFWG</sequence>
<comment type="caution">
    <text evidence="1">The sequence shown here is derived from an EMBL/GenBank/DDBJ whole genome shotgun (WGS) entry which is preliminary data.</text>
</comment>
<reference evidence="1" key="1">
    <citation type="submission" date="2020-12" db="EMBL/GenBank/DDBJ databases">
        <title>Geomonas sp. Red875, isolated from river sediment.</title>
        <authorList>
            <person name="Xu Z."/>
            <person name="Zhang Z."/>
            <person name="Masuda Y."/>
            <person name="Itoh H."/>
            <person name="Senoo K."/>
        </authorList>
    </citation>
    <scope>NUCLEOTIDE SEQUENCE</scope>
    <source>
        <strain evidence="1">Red875</strain>
    </source>
</reference>
<organism evidence="1 2">
    <name type="scientific">Geomesophilobacter sediminis</name>
    <dbReference type="NCBI Taxonomy" id="2798584"/>
    <lineage>
        <taxon>Bacteria</taxon>
        <taxon>Pseudomonadati</taxon>
        <taxon>Thermodesulfobacteriota</taxon>
        <taxon>Desulfuromonadia</taxon>
        <taxon>Geobacterales</taxon>
        <taxon>Geobacteraceae</taxon>
        <taxon>Geomesophilobacter</taxon>
    </lineage>
</organism>
<keyword evidence="2" id="KW-1185">Reference proteome</keyword>
<gene>
    <name evidence="1" type="ORF">JFN93_07620</name>
</gene>
<dbReference type="InterPro" id="IPR021388">
    <property type="entry name" value="DUF3024"/>
</dbReference>
<dbReference type="EMBL" id="JAEMHM010000005">
    <property type="protein sequence ID" value="MBJ6724570.1"/>
    <property type="molecule type" value="Genomic_DNA"/>
</dbReference>
<dbReference type="RefSeq" id="WP_199383409.1">
    <property type="nucleotide sequence ID" value="NZ_JAEMHM010000005.1"/>
</dbReference>
<dbReference type="Pfam" id="PF11225">
    <property type="entry name" value="DUF3024"/>
    <property type="match status" value="1"/>
</dbReference>
<protein>
    <submittedName>
        <fullName evidence="1">DUF3024 domain-containing protein</fullName>
    </submittedName>
</protein>
<name>A0A8J7LV57_9BACT</name>
<proteinExistence type="predicted"/>
<evidence type="ECO:0000313" key="2">
    <source>
        <dbReference type="Proteomes" id="UP000636888"/>
    </source>
</evidence>
<dbReference type="AlphaFoldDB" id="A0A8J7LV57"/>
<accession>A0A8J7LV57</accession>